<evidence type="ECO:0000256" key="3">
    <source>
        <dbReference type="ARBA" id="ARBA00022803"/>
    </source>
</evidence>
<dbReference type="InterPro" id="IPR019734">
    <property type="entry name" value="TPR_rpt"/>
</dbReference>
<evidence type="ECO:0000256" key="5">
    <source>
        <dbReference type="PROSITE-ProRule" id="PRU00339"/>
    </source>
</evidence>
<feature type="domain" description="PPIase FKBP-type" evidence="6">
    <location>
        <begin position="116"/>
        <end position="198"/>
    </location>
</feature>
<dbReference type="PROSITE" id="PS50005">
    <property type="entry name" value="TPR"/>
    <property type="match status" value="1"/>
</dbReference>
<protein>
    <recommendedName>
        <fullName evidence="4">peptidylprolyl isomerase</fullName>
        <ecNumber evidence="4">5.2.1.8</ecNumber>
    </recommendedName>
</protein>
<proteinExistence type="inferred from homology"/>
<comment type="caution">
    <text evidence="7">The sequence shown here is derived from an EMBL/GenBank/DDBJ whole genome shotgun (WGS) entry which is preliminary data.</text>
</comment>
<name>A0ABQ7QP08_PLUXY</name>
<dbReference type="PANTHER" id="PTHR46674">
    <property type="entry name" value="INACTIVE PEPTIDYL-PROLYL CIS-TRANS ISOMERASE FKBP6"/>
    <property type="match status" value="1"/>
</dbReference>
<gene>
    <name evidence="7" type="ORF">JYU34_008212</name>
</gene>
<dbReference type="Pfam" id="PF00254">
    <property type="entry name" value="FKBP_C"/>
    <property type="match status" value="1"/>
</dbReference>
<keyword evidence="4" id="KW-0413">Isomerase</keyword>
<evidence type="ECO:0000313" key="7">
    <source>
        <dbReference type="EMBL" id="KAG7306777.1"/>
    </source>
</evidence>
<dbReference type="PANTHER" id="PTHR46674:SF1">
    <property type="entry name" value="INACTIVE PEPTIDYL-PROLYL CIS-TRANS ISOMERASE FKBP6"/>
    <property type="match status" value="1"/>
</dbReference>
<dbReference type="EC" id="5.2.1.8" evidence="4"/>
<keyword evidence="4" id="KW-0697">Rotamase</keyword>
<dbReference type="SUPFAM" id="SSF48452">
    <property type="entry name" value="TPR-like"/>
    <property type="match status" value="1"/>
</dbReference>
<evidence type="ECO:0000259" key="6">
    <source>
        <dbReference type="PROSITE" id="PS50059"/>
    </source>
</evidence>
<keyword evidence="8" id="KW-1185">Reference proteome</keyword>
<evidence type="ECO:0000256" key="2">
    <source>
        <dbReference type="ARBA" id="ARBA00022737"/>
    </source>
</evidence>
<dbReference type="SMART" id="SM00028">
    <property type="entry name" value="TPR"/>
    <property type="match status" value="2"/>
</dbReference>
<dbReference type="InterPro" id="IPR011990">
    <property type="entry name" value="TPR-like_helical_dom_sf"/>
</dbReference>
<dbReference type="InterPro" id="IPR042282">
    <property type="entry name" value="FKBP6/shu"/>
</dbReference>
<dbReference type="SUPFAM" id="SSF54534">
    <property type="entry name" value="FKBP-like"/>
    <property type="match status" value="1"/>
</dbReference>
<organism evidence="7 8">
    <name type="scientific">Plutella xylostella</name>
    <name type="common">Diamondback moth</name>
    <name type="synonym">Plutella maculipennis</name>
    <dbReference type="NCBI Taxonomy" id="51655"/>
    <lineage>
        <taxon>Eukaryota</taxon>
        <taxon>Metazoa</taxon>
        <taxon>Ecdysozoa</taxon>
        <taxon>Arthropoda</taxon>
        <taxon>Hexapoda</taxon>
        <taxon>Insecta</taxon>
        <taxon>Pterygota</taxon>
        <taxon>Neoptera</taxon>
        <taxon>Endopterygota</taxon>
        <taxon>Lepidoptera</taxon>
        <taxon>Glossata</taxon>
        <taxon>Ditrysia</taxon>
        <taxon>Yponomeutoidea</taxon>
        <taxon>Plutellidae</taxon>
        <taxon>Plutella</taxon>
    </lineage>
</organism>
<dbReference type="InterPro" id="IPR001179">
    <property type="entry name" value="PPIase_FKBP_dom"/>
</dbReference>
<dbReference type="Pfam" id="PF07719">
    <property type="entry name" value="TPR_2"/>
    <property type="match status" value="1"/>
</dbReference>
<dbReference type="Proteomes" id="UP000823941">
    <property type="component" value="Chromosome 11"/>
</dbReference>
<dbReference type="EMBL" id="JAHIBW010000011">
    <property type="protein sequence ID" value="KAG7306777.1"/>
    <property type="molecule type" value="Genomic_DNA"/>
</dbReference>
<comment type="similarity">
    <text evidence="1">Belongs to the FKBP6 family.</text>
</comment>
<reference evidence="7 8" key="1">
    <citation type="submission" date="2021-06" db="EMBL/GenBank/DDBJ databases">
        <title>A haploid diamondback moth (Plutella xylostella L.) genome assembly resolves 31 chromosomes and identifies a diamide resistance mutation.</title>
        <authorList>
            <person name="Ward C.M."/>
            <person name="Perry K.D."/>
            <person name="Baker G."/>
            <person name="Powis K."/>
            <person name="Heckel D.G."/>
            <person name="Baxter S.W."/>
        </authorList>
    </citation>
    <scope>NUCLEOTIDE SEQUENCE [LARGE SCALE GENOMIC DNA]</scope>
    <source>
        <strain evidence="7 8">LV</strain>
        <tissue evidence="7">Single pupa</tissue>
    </source>
</reference>
<comment type="catalytic activity">
    <reaction evidence="4">
        <text>[protein]-peptidylproline (omega=180) = [protein]-peptidylproline (omega=0)</text>
        <dbReference type="Rhea" id="RHEA:16237"/>
        <dbReference type="Rhea" id="RHEA-COMP:10747"/>
        <dbReference type="Rhea" id="RHEA-COMP:10748"/>
        <dbReference type="ChEBI" id="CHEBI:83833"/>
        <dbReference type="ChEBI" id="CHEBI:83834"/>
        <dbReference type="EC" id="5.2.1.8"/>
    </reaction>
</comment>
<dbReference type="InterPro" id="IPR013105">
    <property type="entry name" value="TPR_2"/>
</dbReference>
<sequence>MDESNETGAVFSKGINLKELMSSHGAEFHLDVNFKDKKSKSDPFLDDDELFNAVSSDESDAEEVLKSIAESAGMDMLCSPEYASFSELAQKMTDCIPSGDVKILIVEEGEELVPYDAEVTIHYAAYWEKESISFDSTLTMNHGAPVKYQLGTGTLIPGLEIGLTTVKGPQARFHLLIQPAAAWGARGVPPRIRPEPALFTVSLVAVRHSHTADMFNDLPSEEQKKYKVTIKTVAASNARAKDLFQRRLYSKAARDYHKSLTVLQLSCPKTEEESNEIKRLICSVYVNLAVCYSKMEIPNKVLLMCDDLGRMTNIEKHCKGLFYYGKAFVMLGQYEEAEKYYKKALRLEPNNADIGKALSDLDNIILRSAKKEKKMWQAAFKNKTDDKEDIDDDIDEDFKDNLKESFNDLVSREEYTKFDLPPGLLKKEVDYIKKFVKDFDKLMVLEDGEGSRKRLSIVKTMV</sequence>
<feature type="repeat" description="TPR" evidence="5">
    <location>
        <begin position="318"/>
        <end position="351"/>
    </location>
</feature>
<keyword evidence="3 5" id="KW-0802">TPR repeat</keyword>
<dbReference type="PROSITE" id="PS50059">
    <property type="entry name" value="FKBP_PPIASE"/>
    <property type="match status" value="1"/>
</dbReference>
<dbReference type="Gene3D" id="3.10.50.40">
    <property type="match status" value="1"/>
</dbReference>
<evidence type="ECO:0000256" key="4">
    <source>
        <dbReference type="PROSITE-ProRule" id="PRU00277"/>
    </source>
</evidence>
<dbReference type="PROSITE" id="PS50293">
    <property type="entry name" value="TPR_REGION"/>
    <property type="match status" value="1"/>
</dbReference>
<evidence type="ECO:0000313" key="8">
    <source>
        <dbReference type="Proteomes" id="UP000823941"/>
    </source>
</evidence>
<keyword evidence="2" id="KW-0677">Repeat</keyword>
<accession>A0ABQ7QP08</accession>
<dbReference type="Gene3D" id="1.25.40.10">
    <property type="entry name" value="Tetratricopeptide repeat domain"/>
    <property type="match status" value="1"/>
</dbReference>
<evidence type="ECO:0000256" key="1">
    <source>
        <dbReference type="ARBA" id="ARBA00009648"/>
    </source>
</evidence>
<dbReference type="InterPro" id="IPR046357">
    <property type="entry name" value="PPIase_dom_sf"/>
</dbReference>